<proteinExistence type="predicted"/>
<dbReference type="SUPFAM" id="SSF53098">
    <property type="entry name" value="Ribonuclease H-like"/>
    <property type="match status" value="1"/>
</dbReference>
<evidence type="ECO:0000313" key="3">
    <source>
        <dbReference type="Proteomes" id="UP000257109"/>
    </source>
</evidence>
<dbReference type="AlphaFoldDB" id="A0A371GLC6"/>
<dbReference type="Gene3D" id="1.10.340.70">
    <property type="match status" value="1"/>
</dbReference>
<gene>
    <name evidence="2" type="ORF">CR513_26720</name>
</gene>
<keyword evidence="3" id="KW-1185">Reference proteome</keyword>
<dbReference type="InterPro" id="IPR012337">
    <property type="entry name" value="RNaseH-like_sf"/>
</dbReference>
<sequence length="122" mass="14321">MTHQGFYIQEGFLFKGKKLCVPKSLVRELLVNEAHEGGLMGHFGKYKTYKTLLEHFFWPHGLPQSKSRKDSIFVVVYKEVIRLHDLLRIIVSNRDSKFLNHFCRTLWNKLGTKLLFSTTCHP</sequence>
<evidence type="ECO:0000313" key="2">
    <source>
        <dbReference type="EMBL" id="RDX91320.1"/>
    </source>
</evidence>
<dbReference type="PANTHER" id="PTHR35046">
    <property type="entry name" value="ZINC KNUCKLE (CCHC-TYPE) FAMILY PROTEIN"/>
    <property type="match status" value="1"/>
</dbReference>
<name>A0A371GLC6_MUCPR</name>
<organism evidence="2 3">
    <name type="scientific">Mucuna pruriens</name>
    <name type="common">Velvet bean</name>
    <name type="synonym">Dolichos pruriens</name>
    <dbReference type="NCBI Taxonomy" id="157652"/>
    <lineage>
        <taxon>Eukaryota</taxon>
        <taxon>Viridiplantae</taxon>
        <taxon>Streptophyta</taxon>
        <taxon>Embryophyta</taxon>
        <taxon>Tracheophyta</taxon>
        <taxon>Spermatophyta</taxon>
        <taxon>Magnoliopsida</taxon>
        <taxon>eudicotyledons</taxon>
        <taxon>Gunneridae</taxon>
        <taxon>Pentapetalae</taxon>
        <taxon>rosids</taxon>
        <taxon>fabids</taxon>
        <taxon>Fabales</taxon>
        <taxon>Fabaceae</taxon>
        <taxon>Papilionoideae</taxon>
        <taxon>50 kb inversion clade</taxon>
        <taxon>NPAAA clade</taxon>
        <taxon>indigoferoid/millettioid clade</taxon>
        <taxon>Phaseoleae</taxon>
        <taxon>Mucuna</taxon>
    </lineage>
</organism>
<comment type="caution">
    <text evidence="2">The sequence shown here is derived from an EMBL/GenBank/DDBJ whole genome shotgun (WGS) entry which is preliminary data.</text>
</comment>
<reference evidence="2" key="1">
    <citation type="submission" date="2018-05" db="EMBL/GenBank/DDBJ databases">
        <title>Draft genome of Mucuna pruriens seed.</title>
        <authorList>
            <person name="Nnadi N.E."/>
            <person name="Vos R."/>
            <person name="Hasami M.H."/>
            <person name="Devisetty U.K."/>
            <person name="Aguiy J.C."/>
        </authorList>
    </citation>
    <scope>NUCLEOTIDE SEQUENCE [LARGE SCALE GENOMIC DNA]</scope>
    <source>
        <strain evidence="2">JCA_2017</strain>
    </source>
</reference>
<dbReference type="PANTHER" id="PTHR35046:SF9">
    <property type="entry name" value="RNA-DIRECTED DNA POLYMERASE"/>
    <property type="match status" value="1"/>
</dbReference>
<dbReference type="OrthoDB" id="1933708at2759"/>
<dbReference type="InterPro" id="IPR041588">
    <property type="entry name" value="Integrase_H2C2"/>
</dbReference>
<dbReference type="Pfam" id="PF17921">
    <property type="entry name" value="Integrase_H2C2"/>
    <property type="match status" value="1"/>
</dbReference>
<evidence type="ECO:0000259" key="1">
    <source>
        <dbReference type="Pfam" id="PF17921"/>
    </source>
</evidence>
<feature type="non-terminal residue" evidence="2">
    <location>
        <position position="122"/>
    </location>
</feature>
<dbReference type="Proteomes" id="UP000257109">
    <property type="component" value="Unassembled WGS sequence"/>
</dbReference>
<feature type="domain" description="Integrase zinc-binding" evidence="1">
    <location>
        <begin position="26"/>
        <end position="60"/>
    </location>
</feature>
<dbReference type="EMBL" id="QJKJ01005155">
    <property type="protein sequence ID" value="RDX91320.1"/>
    <property type="molecule type" value="Genomic_DNA"/>
</dbReference>
<protein>
    <recommendedName>
        <fullName evidence="1">Integrase zinc-binding domain-containing protein</fullName>
    </recommendedName>
</protein>
<accession>A0A371GLC6</accession>